<gene>
    <name evidence="3" type="ORF">GCM10009789_44060</name>
</gene>
<proteinExistence type="predicted"/>
<feature type="domain" description="Transposase IS116/IS110/IS902 C-terminal" evidence="2">
    <location>
        <begin position="265"/>
        <end position="343"/>
    </location>
</feature>
<dbReference type="PANTHER" id="PTHR33055:SF15">
    <property type="entry name" value="TRANSPOSASE-RELATED"/>
    <property type="match status" value="1"/>
</dbReference>
<evidence type="ECO:0000313" key="3">
    <source>
        <dbReference type="EMBL" id="GAA1585669.1"/>
    </source>
</evidence>
<dbReference type="NCBIfam" id="NF033542">
    <property type="entry name" value="transpos_IS110"/>
    <property type="match status" value="1"/>
</dbReference>
<accession>A0ABN2DT34</accession>
<keyword evidence="4" id="KW-1185">Reference proteome</keyword>
<dbReference type="Pfam" id="PF02371">
    <property type="entry name" value="Transposase_20"/>
    <property type="match status" value="1"/>
</dbReference>
<name>A0ABN2DT34_9ACTN</name>
<evidence type="ECO:0000313" key="4">
    <source>
        <dbReference type="Proteomes" id="UP001500393"/>
    </source>
</evidence>
<organism evidence="3 4">
    <name type="scientific">Kribbella sancticallisti</name>
    <dbReference type="NCBI Taxonomy" id="460087"/>
    <lineage>
        <taxon>Bacteria</taxon>
        <taxon>Bacillati</taxon>
        <taxon>Actinomycetota</taxon>
        <taxon>Actinomycetes</taxon>
        <taxon>Propionibacteriales</taxon>
        <taxon>Kribbellaceae</taxon>
        <taxon>Kribbella</taxon>
    </lineage>
</organism>
<dbReference type="EMBL" id="BAAAOS010000031">
    <property type="protein sequence ID" value="GAA1585669.1"/>
    <property type="molecule type" value="Genomic_DNA"/>
</dbReference>
<evidence type="ECO:0000259" key="2">
    <source>
        <dbReference type="Pfam" id="PF02371"/>
    </source>
</evidence>
<comment type="caution">
    <text evidence="3">The sequence shown here is derived from an EMBL/GenBank/DDBJ whole genome shotgun (WGS) entry which is preliminary data.</text>
</comment>
<feature type="domain" description="Transposase IS110-like N-terminal" evidence="1">
    <location>
        <begin position="17"/>
        <end position="167"/>
    </location>
</feature>
<reference evidence="3 4" key="1">
    <citation type="journal article" date="2019" name="Int. J. Syst. Evol. Microbiol.">
        <title>The Global Catalogue of Microorganisms (GCM) 10K type strain sequencing project: providing services to taxonomists for standard genome sequencing and annotation.</title>
        <authorList>
            <consortium name="The Broad Institute Genomics Platform"/>
            <consortium name="The Broad Institute Genome Sequencing Center for Infectious Disease"/>
            <person name="Wu L."/>
            <person name="Ma J."/>
        </authorList>
    </citation>
    <scope>NUCLEOTIDE SEQUENCE [LARGE SCALE GENOMIC DNA]</scope>
    <source>
        <strain evidence="3 4">JCM 14969</strain>
    </source>
</reference>
<evidence type="ECO:0000259" key="1">
    <source>
        <dbReference type="Pfam" id="PF01548"/>
    </source>
</evidence>
<dbReference type="Pfam" id="PF01548">
    <property type="entry name" value="DEDD_Tnp_IS110"/>
    <property type="match status" value="1"/>
</dbReference>
<dbReference type="InterPro" id="IPR002525">
    <property type="entry name" value="Transp_IS110-like_N"/>
</dbReference>
<dbReference type="PANTHER" id="PTHR33055">
    <property type="entry name" value="TRANSPOSASE FOR INSERTION SEQUENCE ELEMENT IS1111A"/>
    <property type="match status" value="1"/>
</dbReference>
<dbReference type="InterPro" id="IPR047650">
    <property type="entry name" value="Transpos_IS110"/>
</dbReference>
<dbReference type="Proteomes" id="UP001500393">
    <property type="component" value="Unassembled WGS sequence"/>
</dbReference>
<sequence>MLEETHDAEEIIARVAALDIGKAELVCCVRVPSPDRPGKRLQEVDTYSTMTRSLLRLADRLRELGVSRVVMEATSDYWKPPFYLLEAAGLETWLVNAKDVKHLPGRPKTDRLDPVWLCKVAERQMLRASFVPPLQIRQLRDLTRYRVDLVDACTAEKNRVEKLLEDACIKLSVVASDIFGVSGRDMLAALATGERDPKVLAQFARARMRGKISDLEEAFTGYFTDHHAWLLTKMLARIDQISADIAEVEDKIGDQIAPFAQAVDTLDEIPGVGRVAAHVMIAEIGIDMTRFPTPNHLASWARFAPGVKESAGKKKGTGSTGHGNRYLARVLGEAAVAAGRTDTFLGERYRRITRRRGKKKAIVAVGRSILVIVWHLLADPDTRFHDLGPDYHDNRTGPDHKKRNHIRQLEALGYKVTLEPAA</sequence>
<protein>
    <submittedName>
        <fullName evidence="3">IS110 family transposase</fullName>
    </submittedName>
</protein>
<dbReference type="RefSeq" id="WP_344216757.1">
    <property type="nucleotide sequence ID" value="NZ_BAAAOS010000031.1"/>
</dbReference>
<dbReference type="InterPro" id="IPR003346">
    <property type="entry name" value="Transposase_20"/>
</dbReference>